<evidence type="ECO:0000313" key="2">
    <source>
        <dbReference type="EMBL" id="KKL46143.1"/>
    </source>
</evidence>
<dbReference type="SUPFAM" id="SSF51126">
    <property type="entry name" value="Pectin lyase-like"/>
    <property type="match status" value="2"/>
</dbReference>
<reference evidence="2" key="1">
    <citation type="journal article" date="2015" name="Nature">
        <title>Complex archaea that bridge the gap between prokaryotes and eukaryotes.</title>
        <authorList>
            <person name="Spang A."/>
            <person name="Saw J.H."/>
            <person name="Jorgensen S.L."/>
            <person name="Zaremba-Niedzwiedzka K."/>
            <person name="Martijn J."/>
            <person name="Lind A.E."/>
            <person name="van Eijk R."/>
            <person name="Schleper C."/>
            <person name="Guy L."/>
            <person name="Ettema T.J."/>
        </authorList>
    </citation>
    <scope>NUCLEOTIDE SEQUENCE</scope>
</reference>
<dbReference type="SMART" id="SM00710">
    <property type="entry name" value="PbH1"/>
    <property type="match status" value="8"/>
</dbReference>
<dbReference type="InterPro" id="IPR039448">
    <property type="entry name" value="Beta_helix"/>
</dbReference>
<dbReference type="Gene3D" id="2.160.20.10">
    <property type="entry name" value="Single-stranded right-handed beta-helix, Pectin lyase-like"/>
    <property type="match status" value="2"/>
</dbReference>
<comment type="caution">
    <text evidence="2">The sequence shown here is derived from an EMBL/GenBank/DDBJ whole genome shotgun (WGS) entry which is preliminary data.</text>
</comment>
<name>A0A0F9C9S1_9ZZZZ</name>
<accession>A0A0F9C9S1</accession>
<feature type="non-terminal residue" evidence="2">
    <location>
        <position position="555"/>
    </location>
</feature>
<dbReference type="InterPro" id="IPR006626">
    <property type="entry name" value="PbH1"/>
</dbReference>
<feature type="non-terminal residue" evidence="2">
    <location>
        <position position="1"/>
    </location>
</feature>
<feature type="domain" description="Right handed beta helix" evidence="1">
    <location>
        <begin position="24"/>
        <end position="141"/>
    </location>
</feature>
<proteinExistence type="predicted"/>
<dbReference type="InterPro" id="IPR012334">
    <property type="entry name" value="Pectin_lyas_fold"/>
</dbReference>
<dbReference type="Pfam" id="PF13229">
    <property type="entry name" value="Beta_helix"/>
    <property type="match status" value="1"/>
</dbReference>
<dbReference type="EMBL" id="LAZR01034141">
    <property type="protein sequence ID" value="KKL46143.1"/>
    <property type="molecule type" value="Genomic_DNA"/>
</dbReference>
<sequence length="555" mass="60411">ILNNVFVGKSSSNSWERRVLIYSSGTEDNDILIKQNVFSLGEKGISMSGISTSISTGIVVENNEFYDQYEASILLRYMQSPVARNNIIKNVAFTGKTGIYLEYVDQAAEITGNKIYNQDGFAGINVYNCDGNPGNEMLIANNFITTNCSGSSSTNNGIRIYNSTRIKIYHNSVLIQGSWNTTSDAFYQGGTHSNLGIRNNNFINYSGGYAYYFEKNTVVGESDHNNYFTTGNFLGKWNNNSDRSTVAQIASNTLSDANSISVYPVFASNDDLHTTIFHLEGKGADLTTDVPLDIDGEARNASFPDIGADEFTGAGLAMSGPYTIGGSSPDFATLSAAVDSLREVGISDNTYFNIRDADSPYSGTYNIHQITGAGTGKRLTIQPDPANTGEVVLTYAGTANRTLHFVRASYITVKDLTLTAGNSSYPSVIRFNGMSRFDSILNCKVVSLGTSSNNACIISVDDIIGDIAIIGNEITDGYSGIRFDGLDIEAWYPQNISIKDNIIGGHYNSGIYQSECNAPEIVNNDISPGSSNSQWWGVYLYRNKNNYKITENNIL</sequence>
<organism evidence="2">
    <name type="scientific">marine sediment metagenome</name>
    <dbReference type="NCBI Taxonomy" id="412755"/>
    <lineage>
        <taxon>unclassified sequences</taxon>
        <taxon>metagenomes</taxon>
        <taxon>ecological metagenomes</taxon>
    </lineage>
</organism>
<dbReference type="InterPro" id="IPR011050">
    <property type="entry name" value="Pectin_lyase_fold/virulence"/>
</dbReference>
<dbReference type="AlphaFoldDB" id="A0A0F9C9S1"/>
<protein>
    <recommendedName>
        <fullName evidence="1">Right handed beta helix domain-containing protein</fullName>
    </recommendedName>
</protein>
<evidence type="ECO:0000259" key="1">
    <source>
        <dbReference type="Pfam" id="PF13229"/>
    </source>
</evidence>
<gene>
    <name evidence="2" type="ORF">LCGC14_2348510</name>
</gene>